<evidence type="ECO:0000256" key="5">
    <source>
        <dbReference type="PROSITE-ProRule" id="PRU01248"/>
    </source>
</evidence>
<dbReference type="GO" id="GO:0003677">
    <property type="term" value="F:DNA binding"/>
    <property type="evidence" value="ECO:0007669"/>
    <property type="project" value="UniProtKB-UniRule"/>
</dbReference>
<dbReference type="SUPFAM" id="SSF56349">
    <property type="entry name" value="DNA breaking-rejoining enzymes"/>
    <property type="match status" value="1"/>
</dbReference>
<dbReference type="Proteomes" id="UP000218542">
    <property type="component" value="Unassembled WGS sequence"/>
</dbReference>
<evidence type="ECO:0000256" key="2">
    <source>
        <dbReference type="ARBA" id="ARBA00022908"/>
    </source>
</evidence>
<dbReference type="InterPro" id="IPR010998">
    <property type="entry name" value="Integrase_recombinase_N"/>
</dbReference>
<evidence type="ECO:0000256" key="1">
    <source>
        <dbReference type="ARBA" id="ARBA00008857"/>
    </source>
</evidence>
<dbReference type="CDD" id="cd00796">
    <property type="entry name" value="INT_Rci_Hp1_C"/>
    <property type="match status" value="1"/>
</dbReference>
<dbReference type="PROSITE" id="PS51900">
    <property type="entry name" value="CB"/>
    <property type="match status" value="1"/>
</dbReference>
<feature type="domain" description="Core-binding (CB)" evidence="7">
    <location>
        <begin position="59"/>
        <end position="136"/>
    </location>
</feature>
<evidence type="ECO:0000313" key="9">
    <source>
        <dbReference type="Proteomes" id="UP000218542"/>
    </source>
</evidence>
<keyword evidence="3 5" id="KW-0238">DNA-binding</keyword>
<protein>
    <submittedName>
        <fullName evidence="8">Phage integrase family protein</fullName>
    </submittedName>
</protein>
<feature type="domain" description="Tyr recombinase" evidence="6">
    <location>
        <begin position="160"/>
        <end position="327"/>
    </location>
</feature>
<evidence type="ECO:0000259" key="7">
    <source>
        <dbReference type="PROSITE" id="PS51900"/>
    </source>
</evidence>
<name>A0A286U0I4_9BACT</name>
<dbReference type="AlphaFoldDB" id="A0A286U0I4"/>
<dbReference type="GO" id="GO:0006310">
    <property type="term" value="P:DNA recombination"/>
    <property type="evidence" value="ECO:0007669"/>
    <property type="project" value="UniProtKB-KW"/>
</dbReference>
<dbReference type="InterPro" id="IPR013762">
    <property type="entry name" value="Integrase-like_cat_sf"/>
</dbReference>
<accession>A0A286U0I4</accession>
<comment type="similarity">
    <text evidence="1">Belongs to the 'phage' integrase family.</text>
</comment>
<dbReference type="EMBL" id="BAOS01000027">
    <property type="protein sequence ID" value="GAX61618.1"/>
    <property type="molecule type" value="Genomic_DNA"/>
</dbReference>
<organism evidence="8 9">
    <name type="scientific">Candidatus Scalindua japonica</name>
    <dbReference type="NCBI Taxonomy" id="1284222"/>
    <lineage>
        <taxon>Bacteria</taxon>
        <taxon>Pseudomonadati</taxon>
        <taxon>Planctomycetota</taxon>
        <taxon>Candidatus Brocadiia</taxon>
        <taxon>Candidatus Brocadiales</taxon>
        <taxon>Candidatus Scalinduaceae</taxon>
        <taxon>Candidatus Scalindua</taxon>
    </lineage>
</organism>
<dbReference type="PANTHER" id="PTHR30349">
    <property type="entry name" value="PHAGE INTEGRASE-RELATED"/>
    <property type="match status" value="1"/>
</dbReference>
<dbReference type="InterPro" id="IPR044068">
    <property type="entry name" value="CB"/>
</dbReference>
<dbReference type="Gene3D" id="1.10.443.10">
    <property type="entry name" value="Intergrase catalytic core"/>
    <property type="match status" value="1"/>
</dbReference>
<dbReference type="Pfam" id="PF00589">
    <property type="entry name" value="Phage_integrase"/>
    <property type="match status" value="1"/>
</dbReference>
<evidence type="ECO:0000256" key="4">
    <source>
        <dbReference type="ARBA" id="ARBA00023172"/>
    </source>
</evidence>
<evidence type="ECO:0000256" key="3">
    <source>
        <dbReference type="ARBA" id="ARBA00023125"/>
    </source>
</evidence>
<dbReference type="OrthoDB" id="5429327at2"/>
<sequence>MKGLYKRGKKYWMAYSVNGQMRFESTGVTTRRDAEYILGCRRKEIKDGNIPEIRQVKNYKFAELAQNYSKWAERQRIFKTKRIWIKQLVEVFGNLDVKDMDTRTIEQWQSKRLKYNKPATVNRVLACLKHMVNKGVQWEMANEETLKKVRNVKLLEENNERLRFLTVEECQTLIDCCSTHLKPIVTVALHTGMRKGEILGLKWEQVDLKHGFILLDTTKNGERKEIPIDNTLRRMFEDMPHSIESVYVFTDKDGNPYKSVKRSFSTAMNKAGIRDFRFHDLRHTFASHLVMNGVDLTSVKELLGHKSLKMTLRYAHLAPGHKMKAVNILDNVLTKPHAENMQLDNYLTVFNSEEPTTYPKSLFDNMGDTGLEPVTPCLSNEGTAFFTNFITA</sequence>
<keyword evidence="9" id="KW-1185">Reference proteome</keyword>
<dbReference type="Gene3D" id="1.10.150.130">
    <property type="match status" value="1"/>
</dbReference>
<keyword evidence="2" id="KW-0229">DNA integration</keyword>
<reference evidence="9" key="1">
    <citation type="journal article" date="2017" name="Environ. Microbiol. Rep.">
        <title>Genetic Diversity of Marine Anaerobic Ammonium-Oxidizing Bacteria as Revealed by Genomic and Proteomic Analyses of 'Candidatus Scalindua japonica'.</title>
        <authorList>
            <person name="Oshiki M."/>
            <person name="Mizuto K."/>
            <person name="Kimura Z."/>
            <person name="Kindaichi T."/>
            <person name="Satoh H."/>
            <person name="Okabe S."/>
        </authorList>
    </citation>
    <scope>NUCLEOTIDE SEQUENCE [LARGE SCALE GENOMIC DNA]</scope>
    <source>
        <strain evidence="9">husup-a2</strain>
    </source>
</reference>
<keyword evidence="4" id="KW-0233">DNA recombination</keyword>
<dbReference type="InterPro" id="IPR011010">
    <property type="entry name" value="DNA_brk_join_enz"/>
</dbReference>
<dbReference type="InterPro" id="IPR050090">
    <property type="entry name" value="Tyrosine_recombinase_XerCD"/>
</dbReference>
<dbReference type="GO" id="GO:0015074">
    <property type="term" value="P:DNA integration"/>
    <property type="evidence" value="ECO:0007669"/>
    <property type="project" value="UniProtKB-KW"/>
</dbReference>
<evidence type="ECO:0000313" key="8">
    <source>
        <dbReference type="EMBL" id="GAX61618.1"/>
    </source>
</evidence>
<dbReference type="RefSeq" id="WP_096894996.1">
    <property type="nucleotide sequence ID" value="NZ_BAOS01000027.1"/>
</dbReference>
<dbReference type="PROSITE" id="PS51898">
    <property type="entry name" value="TYR_RECOMBINASE"/>
    <property type="match status" value="1"/>
</dbReference>
<comment type="caution">
    <text evidence="8">The sequence shown here is derived from an EMBL/GenBank/DDBJ whole genome shotgun (WGS) entry which is preliminary data.</text>
</comment>
<evidence type="ECO:0000259" key="6">
    <source>
        <dbReference type="PROSITE" id="PS51898"/>
    </source>
</evidence>
<dbReference type="PANTHER" id="PTHR30349:SF64">
    <property type="entry name" value="PROPHAGE INTEGRASE INTD-RELATED"/>
    <property type="match status" value="1"/>
</dbReference>
<gene>
    <name evidence="8" type="ORF">SCALIN_C27_0012</name>
</gene>
<dbReference type="InterPro" id="IPR002104">
    <property type="entry name" value="Integrase_catalytic"/>
</dbReference>
<proteinExistence type="inferred from homology"/>